<dbReference type="Gene3D" id="1.25.40.10">
    <property type="entry name" value="Tetratricopeptide repeat domain"/>
    <property type="match status" value="1"/>
</dbReference>
<name>A0A381WFF0_9ZZZZ</name>
<protein>
    <submittedName>
        <fullName evidence="1">Uncharacterized protein</fullName>
    </submittedName>
</protein>
<dbReference type="SUPFAM" id="SSF48452">
    <property type="entry name" value="TPR-like"/>
    <property type="match status" value="1"/>
</dbReference>
<proteinExistence type="predicted"/>
<dbReference type="EMBL" id="UINC01011630">
    <property type="protein sequence ID" value="SVA51204.1"/>
    <property type="molecule type" value="Genomic_DNA"/>
</dbReference>
<dbReference type="AlphaFoldDB" id="A0A381WFF0"/>
<accession>A0A381WFF0</accession>
<feature type="non-terminal residue" evidence="1">
    <location>
        <position position="1"/>
    </location>
</feature>
<evidence type="ECO:0000313" key="1">
    <source>
        <dbReference type="EMBL" id="SVA51204.1"/>
    </source>
</evidence>
<gene>
    <name evidence="1" type="ORF">METZ01_LOCUS104058</name>
</gene>
<organism evidence="1">
    <name type="scientific">marine metagenome</name>
    <dbReference type="NCBI Taxonomy" id="408172"/>
    <lineage>
        <taxon>unclassified sequences</taxon>
        <taxon>metagenomes</taxon>
        <taxon>ecological metagenomes</taxon>
    </lineage>
</organism>
<dbReference type="InterPro" id="IPR011990">
    <property type="entry name" value="TPR-like_helical_dom_sf"/>
</dbReference>
<sequence length="569" mass="65888">VFSIEDKALKRFGSGYIFDRIFRRREFHNPINFIPLEMRYGFSYNAGTNFLGLGGLKSNWMSYESEVKEFDGGKFSSRLGHQLDLDILKTNLAYYWFGNSWLDMHTGLNFRYSSLLFPSAIPEEWNVSQESWKLGEKFNGSMIELSWSQSLILQWFESWYSTYRYTYGFAFSQFYKKQNNLSGYGPSQSFTLGARYIVDTGMTNRFAVGVDFKYSHTAIKKIKDSKDITPINAFTIQTAGIYATASVFFGGRKTKGDTGKMYYYTGDYITSKRFLEEFVDENPNHANIARAKKLAVESERRIPYQLMREGMSFDKRGMIPRAVEKYIRAKSLADTLLTGVIEERLREIAYNEVERAEKWLNDGAGDTAIAHVTMVSGWYPGVRDHIKRFKITNLMNKGEQLYKIGLHNRALNYFDEALIMDSGLTFEIATYKHRIAVELLTMADQMKDINSLKFVVYALEETQNLTGGLSNTNSRILDELKRKLVAKENYEMREKIDQILNKEKKEKEDEKSIEVGMVISEIEEIMGAPSEIISNDGNSANQLWIYRYQNGKEVLLTFTNYKLFRIEEQ</sequence>
<reference evidence="1" key="1">
    <citation type="submission" date="2018-05" db="EMBL/GenBank/DDBJ databases">
        <authorList>
            <person name="Lanie J.A."/>
            <person name="Ng W.-L."/>
            <person name="Kazmierczak K.M."/>
            <person name="Andrzejewski T.M."/>
            <person name="Davidsen T.M."/>
            <person name="Wayne K.J."/>
            <person name="Tettelin H."/>
            <person name="Glass J.I."/>
            <person name="Rusch D."/>
            <person name="Podicherti R."/>
            <person name="Tsui H.-C.T."/>
            <person name="Winkler M.E."/>
        </authorList>
    </citation>
    <scope>NUCLEOTIDE SEQUENCE</scope>
</reference>